<dbReference type="EMBL" id="PVZS01000012">
    <property type="protein sequence ID" value="PSC04647.1"/>
    <property type="molecule type" value="Genomic_DNA"/>
</dbReference>
<dbReference type="RefSeq" id="WP_106337392.1">
    <property type="nucleotide sequence ID" value="NZ_PVZS01000012.1"/>
</dbReference>
<gene>
    <name evidence="3" type="ORF">SLNSH_12815</name>
</gene>
<dbReference type="PANTHER" id="PTHR30327:SF1">
    <property type="entry name" value="UPF0301 PROTEIN YQGE"/>
    <property type="match status" value="1"/>
</dbReference>
<evidence type="ECO:0000256" key="1">
    <source>
        <dbReference type="ARBA" id="ARBA00009600"/>
    </source>
</evidence>
<name>A0A2T1HSN2_9HYPH</name>
<dbReference type="Pfam" id="PF02622">
    <property type="entry name" value="DUF179"/>
    <property type="match status" value="1"/>
</dbReference>
<dbReference type="OrthoDB" id="9807486at2"/>
<comment type="similarity">
    <text evidence="1 2">Belongs to the UPF0301 (AlgH) family.</text>
</comment>
<dbReference type="HAMAP" id="MF_00758">
    <property type="entry name" value="UPF0301"/>
    <property type="match status" value="1"/>
</dbReference>
<dbReference type="PANTHER" id="PTHR30327">
    <property type="entry name" value="UNCHARACTERIZED PROTEIN YQGE"/>
    <property type="match status" value="1"/>
</dbReference>
<dbReference type="AlphaFoldDB" id="A0A2T1HSN2"/>
<dbReference type="Gene3D" id="3.40.1740.10">
    <property type="entry name" value="VC0467-like"/>
    <property type="match status" value="1"/>
</dbReference>
<organism evidence="3 4">
    <name type="scientific">Alsobacter soli</name>
    <dbReference type="NCBI Taxonomy" id="2109933"/>
    <lineage>
        <taxon>Bacteria</taxon>
        <taxon>Pseudomonadati</taxon>
        <taxon>Pseudomonadota</taxon>
        <taxon>Alphaproteobacteria</taxon>
        <taxon>Hyphomicrobiales</taxon>
        <taxon>Alsobacteraceae</taxon>
        <taxon>Alsobacter</taxon>
    </lineage>
</organism>
<dbReference type="Proteomes" id="UP000239772">
    <property type="component" value="Unassembled WGS sequence"/>
</dbReference>
<evidence type="ECO:0000256" key="2">
    <source>
        <dbReference type="HAMAP-Rule" id="MF_00758"/>
    </source>
</evidence>
<evidence type="ECO:0000313" key="4">
    <source>
        <dbReference type="Proteomes" id="UP000239772"/>
    </source>
</evidence>
<dbReference type="InterPro" id="IPR003774">
    <property type="entry name" value="AlgH-like"/>
</dbReference>
<sequence>MFLETIENSVAMTSRGFLDGQLLIAMPGMPDERFARSVIYVCAHSPEGAMGLVINQPAPNIEFPHLLEQLEIISSDSGIKLPERAERFRVLKGGPVETGRGFVLHSSDFFIDKSTLPIDDGICLTATVDILRAIATGGGPRDAILALGYAGWGAGQLETEINENGWLHCEADPELLFDLSFETKYDRALRKIGIDPAMLSTEAGHA</sequence>
<proteinExistence type="inferred from homology"/>
<keyword evidence="4" id="KW-1185">Reference proteome</keyword>
<reference evidence="4" key="1">
    <citation type="submission" date="2018-03" db="EMBL/GenBank/DDBJ databases">
        <authorList>
            <person name="Sun L."/>
            <person name="Liu H."/>
            <person name="Chen W."/>
            <person name="Huang K."/>
            <person name="Liu W."/>
            <person name="Gao X."/>
        </authorList>
    </citation>
    <scope>NUCLEOTIDE SEQUENCE [LARGE SCALE GENOMIC DNA]</scope>
    <source>
        <strain evidence="4">SH9</strain>
    </source>
</reference>
<evidence type="ECO:0000313" key="3">
    <source>
        <dbReference type="EMBL" id="PSC04647.1"/>
    </source>
</evidence>
<dbReference type="GO" id="GO:0005829">
    <property type="term" value="C:cytosol"/>
    <property type="evidence" value="ECO:0007669"/>
    <property type="project" value="TreeGrafter"/>
</dbReference>
<dbReference type="SUPFAM" id="SSF143456">
    <property type="entry name" value="VC0467-like"/>
    <property type="match status" value="1"/>
</dbReference>
<comment type="caution">
    <text evidence="3">The sequence shown here is derived from an EMBL/GenBank/DDBJ whole genome shotgun (WGS) entry which is preliminary data.</text>
</comment>
<protein>
    <recommendedName>
        <fullName evidence="2">UPF0301 protein SLNSH_12815</fullName>
    </recommendedName>
</protein>
<accession>A0A2T1HSN2</accession>
<dbReference type="NCBIfam" id="NF001268">
    <property type="entry name" value="PRK00228.1-4"/>
    <property type="match status" value="1"/>
</dbReference>